<sequence length="423" mass="47054">MFSSINEAFEWMVSFTNFEKKPDLTKRGYRLDKMEYLLELFGNPHRAYKTLHVAGSKGKGSTCAFLASILTKAGFKTGVYSSPHLIDYRERITDNHTFFTKESYLDCINNIKDKLDSIEPSILPGGEPTTFELMTLAAFIIFKNEGCSWAVIETGLGGRLDSTNVVLPEASIITSIELEHTEILGDTLEKISFEKGGIIKQGRPIFTSNSRIEVLDTLSQIAKDRSSSFYATTKDFKYEITKEGGSLYYKGEKYKLGIEGRVQGINGVLAIETVKQILPQIDIETIKQGLMEAKIPGRFQVVNLTPTVVLDGAHTKGSIEEVVKTFNSLYNKGTIIFGVIKGKDIISMANIVSKNFENIIISTPGTFKESDIDFIEDIFTGLNCRVKKINSPLRAYNYAKDIGNPILVTGSFYMAGEIGRIIL</sequence>
<evidence type="ECO:0000256" key="16">
    <source>
        <dbReference type="ARBA" id="ARBA00032510"/>
    </source>
</evidence>
<dbReference type="PANTHER" id="PTHR11136">
    <property type="entry name" value="FOLYLPOLYGLUTAMATE SYNTHASE-RELATED"/>
    <property type="match status" value="1"/>
</dbReference>
<dbReference type="KEGG" id="sper:EW093_12580"/>
<dbReference type="AlphaFoldDB" id="A0A5C1QBR2"/>
<keyword evidence="9" id="KW-0479">Metal-binding</keyword>
<evidence type="ECO:0000259" key="23">
    <source>
        <dbReference type="Pfam" id="PF08245"/>
    </source>
</evidence>
<dbReference type="EMBL" id="CP035807">
    <property type="protein sequence ID" value="QEN05515.1"/>
    <property type="molecule type" value="Genomic_DNA"/>
</dbReference>
<dbReference type="OrthoDB" id="9809356at2"/>
<evidence type="ECO:0000256" key="11">
    <source>
        <dbReference type="ARBA" id="ARBA00022840"/>
    </source>
</evidence>
<name>A0A5C1QBR2_9SPIO</name>
<evidence type="ECO:0000256" key="7">
    <source>
        <dbReference type="ARBA" id="ARBA00019357"/>
    </source>
</evidence>
<evidence type="ECO:0000259" key="22">
    <source>
        <dbReference type="Pfam" id="PF02875"/>
    </source>
</evidence>
<evidence type="ECO:0000256" key="5">
    <source>
        <dbReference type="ARBA" id="ARBA00013023"/>
    </source>
</evidence>
<comment type="function">
    <text evidence="1">Functions in two distinct reactions of the de novo folate biosynthetic pathway. Catalyzes the addition of a glutamate residue to dihydropteroate (7,8-dihydropteroate or H2Pte) to form dihydrofolate (7,8-dihydrofolate monoglutamate or H2Pte-Glu). Also catalyzes successive additions of L-glutamate to tetrahydrofolate or 10-formyltetrahydrofolate or 5,10-methylenetetrahydrofolate, leading to folylpolyglutamate derivatives.</text>
</comment>
<dbReference type="SUPFAM" id="SSF53244">
    <property type="entry name" value="MurD-like peptide ligases, peptide-binding domain"/>
    <property type="match status" value="1"/>
</dbReference>
<dbReference type="Proteomes" id="UP000323824">
    <property type="component" value="Chromosome"/>
</dbReference>
<comment type="catalytic activity">
    <reaction evidence="18">
        <text>10-formyltetrahydrofolyl-(gamma-L-Glu)(n) + L-glutamate + ATP = 10-formyltetrahydrofolyl-(gamma-L-Glu)(n+1) + ADP + phosphate + H(+)</text>
        <dbReference type="Rhea" id="RHEA:51904"/>
        <dbReference type="Rhea" id="RHEA-COMP:13088"/>
        <dbReference type="Rhea" id="RHEA-COMP:14300"/>
        <dbReference type="ChEBI" id="CHEBI:15378"/>
        <dbReference type="ChEBI" id="CHEBI:29985"/>
        <dbReference type="ChEBI" id="CHEBI:30616"/>
        <dbReference type="ChEBI" id="CHEBI:43474"/>
        <dbReference type="ChEBI" id="CHEBI:134413"/>
        <dbReference type="ChEBI" id="CHEBI:456216"/>
        <dbReference type="EC" id="6.3.2.17"/>
    </reaction>
</comment>
<dbReference type="PROSITE" id="PS01012">
    <property type="entry name" value="FOLYLPOLYGLU_SYNT_2"/>
    <property type="match status" value="1"/>
</dbReference>
<evidence type="ECO:0000313" key="25">
    <source>
        <dbReference type="Proteomes" id="UP000323824"/>
    </source>
</evidence>
<keyword evidence="8 21" id="KW-0436">Ligase</keyword>
<dbReference type="PANTHER" id="PTHR11136:SF0">
    <property type="entry name" value="DIHYDROFOLATE SYNTHETASE-RELATED"/>
    <property type="match status" value="1"/>
</dbReference>
<feature type="domain" description="Mur ligase central" evidence="23">
    <location>
        <begin position="53"/>
        <end position="273"/>
    </location>
</feature>
<dbReference type="GO" id="GO:0046872">
    <property type="term" value="F:metal ion binding"/>
    <property type="evidence" value="ECO:0007669"/>
    <property type="project" value="UniProtKB-KW"/>
</dbReference>
<evidence type="ECO:0000256" key="8">
    <source>
        <dbReference type="ARBA" id="ARBA00022598"/>
    </source>
</evidence>
<dbReference type="InterPro" id="IPR013221">
    <property type="entry name" value="Mur_ligase_cen"/>
</dbReference>
<evidence type="ECO:0000256" key="1">
    <source>
        <dbReference type="ARBA" id="ARBA00002714"/>
    </source>
</evidence>
<comment type="similarity">
    <text evidence="4 21">Belongs to the folylpolyglutamate synthase family.</text>
</comment>
<evidence type="ECO:0000256" key="19">
    <source>
        <dbReference type="ARBA" id="ARBA00049035"/>
    </source>
</evidence>
<dbReference type="GO" id="GO:0004326">
    <property type="term" value="F:tetrahydrofolylpolyglutamate synthase activity"/>
    <property type="evidence" value="ECO:0007669"/>
    <property type="project" value="UniProtKB-EC"/>
</dbReference>
<proteinExistence type="inferred from homology"/>
<comment type="catalytic activity">
    <reaction evidence="19">
        <text>(6R)-5,10-methylenetetrahydrofolyl-(gamma-L-Glu)(n) + L-glutamate + ATP = (6R)-5,10-methylenetetrahydrofolyl-(gamma-L-Glu)(n+1) + ADP + phosphate + H(+)</text>
        <dbReference type="Rhea" id="RHEA:51912"/>
        <dbReference type="Rhea" id="RHEA-COMP:13257"/>
        <dbReference type="Rhea" id="RHEA-COMP:13258"/>
        <dbReference type="ChEBI" id="CHEBI:15378"/>
        <dbReference type="ChEBI" id="CHEBI:29985"/>
        <dbReference type="ChEBI" id="CHEBI:30616"/>
        <dbReference type="ChEBI" id="CHEBI:43474"/>
        <dbReference type="ChEBI" id="CHEBI:136572"/>
        <dbReference type="ChEBI" id="CHEBI:456216"/>
        <dbReference type="EC" id="6.3.2.17"/>
    </reaction>
</comment>
<dbReference type="Pfam" id="PF08245">
    <property type="entry name" value="Mur_ligase_M"/>
    <property type="match status" value="1"/>
</dbReference>
<dbReference type="GO" id="GO:0005524">
    <property type="term" value="F:ATP binding"/>
    <property type="evidence" value="ECO:0007669"/>
    <property type="project" value="UniProtKB-KW"/>
</dbReference>
<dbReference type="InterPro" id="IPR018109">
    <property type="entry name" value="Folylpolyglutamate_synth_CS"/>
</dbReference>
<organism evidence="24 25">
    <name type="scientific">Thiospirochaeta perfilievii</name>
    <dbReference type="NCBI Taxonomy" id="252967"/>
    <lineage>
        <taxon>Bacteria</taxon>
        <taxon>Pseudomonadati</taxon>
        <taxon>Spirochaetota</taxon>
        <taxon>Spirochaetia</taxon>
        <taxon>Spirochaetales</taxon>
        <taxon>Spirochaetaceae</taxon>
        <taxon>Thiospirochaeta</taxon>
    </lineage>
</organism>
<evidence type="ECO:0000256" key="21">
    <source>
        <dbReference type="PIRNR" id="PIRNR001563"/>
    </source>
</evidence>
<dbReference type="PIRSF" id="PIRSF001563">
    <property type="entry name" value="Folylpolyglu_synth"/>
    <property type="match status" value="1"/>
</dbReference>
<dbReference type="GO" id="GO:0005737">
    <property type="term" value="C:cytoplasm"/>
    <property type="evidence" value="ECO:0007669"/>
    <property type="project" value="TreeGrafter"/>
</dbReference>
<evidence type="ECO:0000256" key="13">
    <source>
        <dbReference type="ARBA" id="ARBA00022909"/>
    </source>
</evidence>
<evidence type="ECO:0000256" key="17">
    <source>
        <dbReference type="ARBA" id="ARBA00047493"/>
    </source>
</evidence>
<comment type="pathway">
    <text evidence="2">Cofactor biosynthesis; tetrahydrofolate biosynthesis; 7,8-dihydrofolate from 2-amino-4-hydroxy-6-hydroxymethyl-7,8-dihydropteridine diphosphate and 4-aminobenzoate: step 2/2.</text>
</comment>
<evidence type="ECO:0000256" key="10">
    <source>
        <dbReference type="ARBA" id="ARBA00022741"/>
    </source>
</evidence>
<dbReference type="EC" id="6.3.2.12" evidence="5"/>
<evidence type="ECO:0000256" key="6">
    <source>
        <dbReference type="ARBA" id="ARBA00013025"/>
    </source>
</evidence>
<dbReference type="EC" id="6.3.2.17" evidence="6"/>
<evidence type="ECO:0000256" key="3">
    <source>
        <dbReference type="ARBA" id="ARBA00005150"/>
    </source>
</evidence>
<comment type="catalytic activity">
    <reaction evidence="20">
        <text>7,8-dihydropteroate + L-glutamate + ATP = 7,8-dihydrofolate + ADP + phosphate + H(+)</text>
        <dbReference type="Rhea" id="RHEA:23584"/>
        <dbReference type="ChEBI" id="CHEBI:15378"/>
        <dbReference type="ChEBI" id="CHEBI:17839"/>
        <dbReference type="ChEBI" id="CHEBI:29985"/>
        <dbReference type="ChEBI" id="CHEBI:30616"/>
        <dbReference type="ChEBI" id="CHEBI:43474"/>
        <dbReference type="ChEBI" id="CHEBI:57451"/>
        <dbReference type="ChEBI" id="CHEBI:456216"/>
        <dbReference type="EC" id="6.3.2.12"/>
    </reaction>
</comment>
<evidence type="ECO:0000256" key="12">
    <source>
        <dbReference type="ARBA" id="ARBA00022842"/>
    </source>
</evidence>
<dbReference type="GO" id="GO:0008841">
    <property type="term" value="F:dihydrofolate synthase activity"/>
    <property type="evidence" value="ECO:0007669"/>
    <property type="project" value="UniProtKB-EC"/>
</dbReference>
<evidence type="ECO:0000256" key="15">
    <source>
        <dbReference type="ARBA" id="ARBA00030592"/>
    </source>
</evidence>
<dbReference type="InterPro" id="IPR036565">
    <property type="entry name" value="Mur-like_cat_sf"/>
</dbReference>
<evidence type="ECO:0000256" key="2">
    <source>
        <dbReference type="ARBA" id="ARBA00004799"/>
    </source>
</evidence>
<keyword evidence="13" id="KW-0289">Folate biosynthesis</keyword>
<reference evidence="24 25" key="2">
    <citation type="submission" date="2019-09" db="EMBL/GenBank/DDBJ databases">
        <title>Complete Genome Sequence and Methylome Analysis of free living Spirochaetas.</title>
        <authorList>
            <person name="Leshcheva N."/>
            <person name="Mikheeva N."/>
        </authorList>
    </citation>
    <scope>NUCLEOTIDE SEQUENCE [LARGE SCALE GENOMIC DNA]</scope>
    <source>
        <strain evidence="24 25">P</strain>
    </source>
</reference>
<evidence type="ECO:0000256" key="9">
    <source>
        <dbReference type="ARBA" id="ARBA00022723"/>
    </source>
</evidence>
<dbReference type="GO" id="GO:0046656">
    <property type="term" value="P:folic acid biosynthetic process"/>
    <property type="evidence" value="ECO:0007669"/>
    <property type="project" value="UniProtKB-KW"/>
</dbReference>
<gene>
    <name evidence="24" type="ORF">EW093_12580</name>
</gene>
<dbReference type="InterPro" id="IPR036615">
    <property type="entry name" value="Mur_ligase_C_dom_sf"/>
</dbReference>
<dbReference type="InterPro" id="IPR001645">
    <property type="entry name" value="Folylpolyglutamate_synth"/>
</dbReference>
<keyword evidence="25" id="KW-1185">Reference proteome</keyword>
<evidence type="ECO:0000256" key="14">
    <source>
        <dbReference type="ARBA" id="ARBA00030048"/>
    </source>
</evidence>
<dbReference type="Pfam" id="PF02875">
    <property type="entry name" value="Mur_ligase_C"/>
    <property type="match status" value="1"/>
</dbReference>
<evidence type="ECO:0000256" key="4">
    <source>
        <dbReference type="ARBA" id="ARBA00008276"/>
    </source>
</evidence>
<dbReference type="SUPFAM" id="SSF53623">
    <property type="entry name" value="MurD-like peptide ligases, catalytic domain"/>
    <property type="match status" value="1"/>
</dbReference>
<dbReference type="InterPro" id="IPR004101">
    <property type="entry name" value="Mur_ligase_C"/>
</dbReference>
<dbReference type="RefSeq" id="WP_149568753.1">
    <property type="nucleotide sequence ID" value="NZ_CP035807.1"/>
</dbReference>
<keyword evidence="12" id="KW-0460">Magnesium</keyword>
<dbReference type="NCBIfam" id="TIGR01499">
    <property type="entry name" value="folC"/>
    <property type="match status" value="1"/>
</dbReference>
<evidence type="ECO:0000256" key="18">
    <source>
        <dbReference type="ARBA" id="ARBA00047808"/>
    </source>
</evidence>
<dbReference type="Gene3D" id="3.90.190.20">
    <property type="entry name" value="Mur ligase, C-terminal domain"/>
    <property type="match status" value="1"/>
</dbReference>
<feature type="domain" description="Mur ligase C-terminal" evidence="22">
    <location>
        <begin position="297"/>
        <end position="411"/>
    </location>
</feature>
<accession>A0A5C1QBR2</accession>
<keyword evidence="10 21" id="KW-0547">Nucleotide-binding</keyword>
<protein>
    <recommendedName>
        <fullName evidence="7">Dihydrofolate synthase/folylpolyglutamate synthase</fullName>
        <ecNumber evidence="5">6.3.2.12</ecNumber>
        <ecNumber evidence="6">6.3.2.17</ecNumber>
    </recommendedName>
    <alternativeName>
        <fullName evidence="16">Folylpoly-gamma-glutamate synthetase-dihydrofolate synthetase</fullName>
    </alternativeName>
    <alternativeName>
        <fullName evidence="14">Folylpolyglutamate synthetase</fullName>
    </alternativeName>
    <alternativeName>
        <fullName evidence="15">Tetrahydrofolylpolyglutamate synthase</fullName>
    </alternativeName>
</protein>
<comment type="pathway">
    <text evidence="3">Cofactor biosynthesis; tetrahydrofolylpolyglutamate biosynthesis.</text>
</comment>
<reference evidence="24 25" key="1">
    <citation type="submission" date="2019-02" db="EMBL/GenBank/DDBJ databases">
        <authorList>
            <person name="Fomenkov A."/>
            <person name="Dubinina G."/>
            <person name="Grabovich M."/>
            <person name="Vincze T."/>
            <person name="Roberts R.J."/>
        </authorList>
    </citation>
    <scope>NUCLEOTIDE SEQUENCE [LARGE SCALE GENOMIC DNA]</scope>
    <source>
        <strain evidence="24 25">P</strain>
    </source>
</reference>
<evidence type="ECO:0000313" key="24">
    <source>
        <dbReference type="EMBL" id="QEN05515.1"/>
    </source>
</evidence>
<dbReference type="Gene3D" id="3.40.1190.10">
    <property type="entry name" value="Mur-like, catalytic domain"/>
    <property type="match status" value="1"/>
</dbReference>
<comment type="catalytic activity">
    <reaction evidence="17">
        <text>(6S)-5,6,7,8-tetrahydrofolyl-(gamma-L-Glu)(n) + L-glutamate + ATP = (6S)-5,6,7,8-tetrahydrofolyl-(gamma-L-Glu)(n+1) + ADP + phosphate + H(+)</text>
        <dbReference type="Rhea" id="RHEA:10580"/>
        <dbReference type="Rhea" id="RHEA-COMP:14738"/>
        <dbReference type="Rhea" id="RHEA-COMP:14740"/>
        <dbReference type="ChEBI" id="CHEBI:15378"/>
        <dbReference type="ChEBI" id="CHEBI:29985"/>
        <dbReference type="ChEBI" id="CHEBI:30616"/>
        <dbReference type="ChEBI" id="CHEBI:43474"/>
        <dbReference type="ChEBI" id="CHEBI:141005"/>
        <dbReference type="ChEBI" id="CHEBI:456216"/>
        <dbReference type="EC" id="6.3.2.17"/>
    </reaction>
</comment>
<evidence type="ECO:0000256" key="20">
    <source>
        <dbReference type="ARBA" id="ARBA00049161"/>
    </source>
</evidence>
<keyword evidence="11 21" id="KW-0067">ATP-binding</keyword>